<gene>
    <name evidence="5" type="ORF">GWG61_04345</name>
</gene>
<dbReference type="RefSeq" id="WP_162013954.1">
    <property type="nucleotide sequence ID" value="NZ_CAZZQF010000001.1"/>
</dbReference>
<proteinExistence type="inferred from homology"/>
<dbReference type="CDD" id="cd11333">
    <property type="entry name" value="AmyAc_SI_OligoGlu_DGase"/>
    <property type="match status" value="1"/>
</dbReference>
<dbReference type="PANTHER" id="PTHR10357">
    <property type="entry name" value="ALPHA-AMYLASE FAMILY MEMBER"/>
    <property type="match status" value="1"/>
</dbReference>
<dbReference type="SMART" id="SM00642">
    <property type="entry name" value="Aamy"/>
    <property type="match status" value="1"/>
</dbReference>
<dbReference type="GO" id="GO:0009313">
    <property type="term" value="P:oligosaccharide catabolic process"/>
    <property type="evidence" value="ECO:0007669"/>
    <property type="project" value="TreeGrafter"/>
</dbReference>
<evidence type="ECO:0000256" key="3">
    <source>
        <dbReference type="ARBA" id="ARBA00023295"/>
    </source>
</evidence>
<dbReference type="Gene3D" id="3.90.400.10">
    <property type="entry name" value="Oligo-1,6-glucosidase, Domain 2"/>
    <property type="match status" value="1"/>
</dbReference>
<organism evidence="5">
    <name type="scientific">Lactobacillus paragasseri</name>
    <dbReference type="NCBI Taxonomy" id="2107999"/>
    <lineage>
        <taxon>Bacteria</taxon>
        <taxon>Bacillati</taxon>
        <taxon>Bacillota</taxon>
        <taxon>Bacilli</taxon>
        <taxon>Lactobacillales</taxon>
        <taxon>Lactobacillaceae</taxon>
        <taxon>Lactobacillus</taxon>
    </lineage>
</organism>
<dbReference type="SUPFAM" id="SSF51445">
    <property type="entry name" value="(Trans)glycosidases"/>
    <property type="match status" value="1"/>
</dbReference>
<dbReference type="GO" id="GO:0004556">
    <property type="term" value="F:alpha-amylase activity"/>
    <property type="evidence" value="ECO:0007669"/>
    <property type="project" value="TreeGrafter"/>
</dbReference>
<name>A0A6B2FSP5_9LACO</name>
<dbReference type="Gene3D" id="2.60.40.1180">
    <property type="entry name" value="Golgi alpha-mannosidase II"/>
    <property type="match status" value="1"/>
</dbReference>
<dbReference type="EMBL" id="JAADJO010000007">
    <property type="protein sequence ID" value="NDJ73741.1"/>
    <property type="molecule type" value="Genomic_DNA"/>
</dbReference>
<dbReference type="InterPro" id="IPR013780">
    <property type="entry name" value="Glyco_hydro_b"/>
</dbReference>
<feature type="domain" description="Glycosyl hydrolase family 13 catalytic" evidence="4">
    <location>
        <begin position="11"/>
        <end position="419"/>
    </location>
</feature>
<keyword evidence="3" id="KW-0326">Glycosidase</keyword>
<dbReference type="InterPro" id="IPR006047">
    <property type="entry name" value="GH13_cat_dom"/>
</dbReference>
<evidence type="ECO:0000259" key="4">
    <source>
        <dbReference type="SMART" id="SM00642"/>
    </source>
</evidence>
<dbReference type="SUPFAM" id="SSF51011">
    <property type="entry name" value="Glycosyl hydrolase domain"/>
    <property type="match status" value="1"/>
</dbReference>
<sequence length="556" mass="65538">MKWWQNSVIYEIYPKSFYDTNGDGIGDLKGVEKKLPYLKELGIDAIWLTPIYLSPQVDNGYDVADYRKVDPMFGSNDDLKELIRKSHDLNIKIILDMVANHTSDQCAWFKESKKSRNNYFSDFYIWKDPKPDGSEPNNWAASFGGSAWTYVPERKQYYLHYYASQQPDLNWENPIVRQYIYDAMRYWKAQGVDGWRLDVITQISKDLTFKDAPRVVDRKYVPLKNTSGPHMHQYIHELNQEVLKPFEMMSVGEAPNSSIKEILDLTSPKRQELDMAFSFEHMRIDKAAKENGALALKQPDFLQLKKVLSKMQYELNNKAWNALYFENHDRSRIPSRWGNDTKYRYESATAFATILHGLKGTPFIFQGEEIGMTNPKYSVEEYEDIDLKNKYREQVKTKHLLNTNEFLAIEHKITRDNSRTPMQWNGEKNAGFTTGIPWYKINPNYFRINVESDKASEKSVFKYYQRLIKLRHSEEILTKGNYEELLRDDKNIFAYKRNLNRKSWLIIVNMTDNILSLKSLEADLKRYSKVILHNYKGKITNNEFKPYEACILEKRL</sequence>
<reference evidence="5" key="1">
    <citation type="submission" date="2020-01" db="EMBL/GenBank/DDBJ databases">
        <title>Vaginal microbiome of pregnant Indian women: Insights into the genome of dominants Lactobacillus species.</title>
        <authorList>
            <person name="Das B."/>
            <person name="Mehta O."/>
            <person name="Ghosh T.S."/>
            <person name="Kothidar A."/>
            <person name="Gowtham M.R."/>
            <person name="Mitra R."/>
            <person name="Kshetrapal P."/>
            <person name="Wadhwa N."/>
            <person name="Thiruvengadam R."/>
            <person name="Nair G.B."/>
            <person name="Bhatnagar S."/>
            <person name="Das B."/>
        </authorList>
    </citation>
    <scope>NUCLEOTIDE SEQUENCE</scope>
    <source>
        <strain evidence="5">Indica</strain>
    </source>
</reference>
<dbReference type="PANTHER" id="PTHR10357:SF179">
    <property type="entry name" value="NEUTRAL AND BASIC AMINO ACID TRANSPORT PROTEIN RBAT"/>
    <property type="match status" value="1"/>
</dbReference>
<dbReference type="FunFam" id="3.90.400.10:FF:000002">
    <property type="entry name" value="Sucrose isomerase"/>
    <property type="match status" value="1"/>
</dbReference>
<dbReference type="Pfam" id="PF00128">
    <property type="entry name" value="Alpha-amylase"/>
    <property type="match status" value="1"/>
</dbReference>
<comment type="caution">
    <text evidence="5">The sequence shown here is derived from an EMBL/GenBank/DDBJ whole genome shotgun (WGS) entry which is preliminary data.</text>
</comment>
<comment type="similarity">
    <text evidence="1">Belongs to the glycosyl hydrolase 13 family.</text>
</comment>
<dbReference type="FunFam" id="3.20.20.80:FF:000064">
    <property type="entry name" value="Oligo-1,6-glucosidase"/>
    <property type="match status" value="1"/>
</dbReference>
<keyword evidence="2" id="KW-0378">Hydrolase</keyword>
<protein>
    <submittedName>
        <fullName evidence="5">Alpha-glucosidase</fullName>
    </submittedName>
</protein>
<dbReference type="InterPro" id="IPR017853">
    <property type="entry name" value="GH"/>
</dbReference>
<evidence type="ECO:0000313" key="5">
    <source>
        <dbReference type="EMBL" id="NDJ73741.1"/>
    </source>
</evidence>
<evidence type="ECO:0000256" key="2">
    <source>
        <dbReference type="ARBA" id="ARBA00022801"/>
    </source>
</evidence>
<dbReference type="NCBIfam" id="NF008183">
    <property type="entry name" value="PRK10933.1"/>
    <property type="match status" value="1"/>
</dbReference>
<dbReference type="Gene3D" id="3.20.20.80">
    <property type="entry name" value="Glycosidases"/>
    <property type="match status" value="1"/>
</dbReference>
<dbReference type="AlphaFoldDB" id="A0A6B2FSP5"/>
<evidence type="ECO:0000256" key="1">
    <source>
        <dbReference type="ARBA" id="ARBA00008061"/>
    </source>
</evidence>
<dbReference type="InterPro" id="IPR045857">
    <property type="entry name" value="O16G_dom_2"/>
</dbReference>
<accession>A0A6B2FSP5</accession>